<dbReference type="Proteomes" id="UP000199205">
    <property type="component" value="Unassembled WGS sequence"/>
</dbReference>
<dbReference type="InterPro" id="IPR009057">
    <property type="entry name" value="Homeodomain-like_sf"/>
</dbReference>
<dbReference type="GO" id="GO:0003700">
    <property type="term" value="F:DNA-binding transcription factor activity"/>
    <property type="evidence" value="ECO:0007669"/>
    <property type="project" value="TreeGrafter"/>
</dbReference>
<evidence type="ECO:0000256" key="3">
    <source>
        <dbReference type="ARBA" id="ARBA00023163"/>
    </source>
</evidence>
<dbReference type="Gene3D" id="1.10.357.10">
    <property type="entry name" value="Tetracycline Repressor, domain 2"/>
    <property type="match status" value="1"/>
</dbReference>
<keyword evidence="2 4" id="KW-0238">DNA-binding</keyword>
<dbReference type="GO" id="GO:0000976">
    <property type="term" value="F:transcription cis-regulatory region binding"/>
    <property type="evidence" value="ECO:0007669"/>
    <property type="project" value="TreeGrafter"/>
</dbReference>
<feature type="domain" description="HTH tetR-type" evidence="5">
    <location>
        <begin position="28"/>
        <end position="88"/>
    </location>
</feature>
<evidence type="ECO:0000313" key="7">
    <source>
        <dbReference type="Proteomes" id="UP000199205"/>
    </source>
</evidence>
<dbReference type="Gene3D" id="1.10.10.60">
    <property type="entry name" value="Homeodomain-like"/>
    <property type="match status" value="1"/>
</dbReference>
<evidence type="ECO:0000256" key="2">
    <source>
        <dbReference type="ARBA" id="ARBA00023125"/>
    </source>
</evidence>
<dbReference type="EMBL" id="FMAF01000003">
    <property type="protein sequence ID" value="SCB20163.1"/>
    <property type="molecule type" value="Genomic_DNA"/>
</dbReference>
<dbReference type="InterPro" id="IPR039536">
    <property type="entry name" value="TetR_C_Proteobacteria"/>
</dbReference>
<dbReference type="SUPFAM" id="SSF46689">
    <property type="entry name" value="Homeodomain-like"/>
    <property type="match status" value="1"/>
</dbReference>
<dbReference type="PROSITE" id="PS01081">
    <property type="entry name" value="HTH_TETR_1"/>
    <property type="match status" value="1"/>
</dbReference>
<reference evidence="6 7" key="1">
    <citation type="submission" date="2016-08" db="EMBL/GenBank/DDBJ databases">
        <authorList>
            <person name="Seilhamer J.J."/>
        </authorList>
    </citation>
    <scope>NUCLEOTIDE SEQUENCE [LARGE SCALE GENOMIC DNA]</scope>
    <source>
        <strain evidence="6 7">P1-7</strain>
    </source>
</reference>
<evidence type="ECO:0000259" key="5">
    <source>
        <dbReference type="PROSITE" id="PS50977"/>
    </source>
</evidence>
<dbReference type="Pfam" id="PF14246">
    <property type="entry name" value="TetR_C_7"/>
    <property type="match status" value="1"/>
</dbReference>
<keyword evidence="1" id="KW-0805">Transcription regulation</keyword>
<evidence type="ECO:0000256" key="1">
    <source>
        <dbReference type="ARBA" id="ARBA00023015"/>
    </source>
</evidence>
<evidence type="ECO:0000256" key="4">
    <source>
        <dbReference type="PROSITE-ProRule" id="PRU00335"/>
    </source>
</evidence>
<evidence type="ECO:0000313" key="6">
    <source>
        <dbReference type="EMBL" id="SCB20163.1"/>
    </source>
</evidence>
<dbReference type="InterPro" id="IPR001647">
    <property type="entry name" value="HTH_TetR"/>
</dbReference>
<sequence>MKHEPQNAIALDATAPASGGRWAAGEDPVKRHQILEGAKRVFMKMGFDAASMNDVTREAGVSKGTLYVYFANKEDLFSAMMDSERAHFVELVRTVLADEADVASCLYEFGMVFGTHVTSDKTISAMRTVIGVRARMPSLCQRFFSGPENLRTVLRGFLERKAAVGQVKIDDFDMAARQFLEMASGGYFKLRLFGDMDVPPSKEEIDYVVRGAVRVFLAAYGPNRRDQD</sequence>
<dbReference type="PANTHER" id="PTHR30055">
    <property type="entry name" value="HTH-TYPE TRANSCRIPTIONAL REGULATOR RUTR"/>
    <property type="match status" value="1"/>
</dbReference>
<keyword evidence="3" id="KW-0804">Transcription</keyword>
<proteinExistence type="predicted"/>
<dbReference type="InterPro" id="IPR050109">
    <property type="entry name" value="HTH-type_TetR-like_transc_reg"/>
</dbReference>
<dbReference type="PANTHER" id="PTHR30055:SF146">
    <property type="entry name" value="HTH-TYPE TRANSCRIPTIONAL DUAL REGULATOR CECR"/>
    <property type="match status" value="1"/>
</dbReference>
<feature type="DNA-binding region" description="H-T-H motif" evidence="4">
    <location>
        <begin position="51"/>
        <end position="70"/>
    </location>
</feature>
<dbReference type="FunFam" id="1.10.10.60:FF:000141">
    <property type="entry name" value="TetR family transcriptional regulator"/>
    <property type="match status" value="1"/>
</dbReference>
<dbReference type="AlphaFoldDB" id="A0A1C3UXC4"/>
<protein>
    <submittedName>
        <fullName evidence="6">Transcriptional regulator, TetR family</fullName>
    </submittedName>
</protein>
<gene>
    <name evidence="6" type="ORF">GA0061101_103509</name>
</gene>
<dbReference type="Pfam" id="PF00440">
    <property type="entry name" value="TetR_N"/>
    <property type="match status" value="1"/>
</dbReference>
<organism evidence="6 7">
    <name type="scientific">Rhizobium lusitanum</name>
    <dbReference type="NCBI Taxonomy" id="293958"/>
    <lineage>
        <taxon>Bacteria</taxon>
        <taxon>Pseudomonadati</taxon>
        <taxon>Pseudomonadota</taxon>
        <taxon>Alphaproteobacteria</taxon>
        <taxon>Hyphomicrobiales</taxon>
        <taxon>Rhizobiaceae</taxon>
        <taxon>Rhizobium/Agrobacterium group</taxon>
        <taxon>Rhizobium</taxon>
    </lineage>
</organism>
<dbReference type="InterPro" id="IPR023772">
    <property type="entry name" value="DNA-bd_HTH_TetR-type_CS"/>
</dbReference>
<dbReference type="RefSeq" id="WP_047555439.1">
    <property type="nucleotide sequence ID" value="NZ_FMAF01000003.1"/>
</dbReference>
<dbReference type="OrthoDB" id="9816431at2"/>
<name>A0A1C3UXC4_9HYPH</name>
<accession>A0A1C3UXC4</accession>
<dbReference type="PROSITE" id="PS50977">
    <property type="entry name" value="HTH_TETR_2"/>
    <property type="match status" value="1"/>
</dbReference>
<dbReference type="PRINTS" id="PR00455">
    <property type="entry name" value="HTHTETR"/>
</dbReference>